<dbReference type="Proteomes" id="UP000681794">
    <property type="component" value="Chromosome"/>
</dbReference>
<keyword evidence="2" id="KW-1185">Reference proteome</keyword>
<evidence type="ECO:0000313" key="2">
    <source>
        <dbReference type="Proteomes" id="UP000681794"/>
    </source>
</evidence>
<name>A0ACD1E334_9MICO</name>
<organism evidence="1 2">
    <name type="scientific">Curtobacterium aetherium</name>
    <dbReference type="NCBI Taxonomy" id="2841594"/>
    <lineage>
        <taxon>Bacteria</taxon>
        <taxon>Bacillati</taxon>
        <taxon>Actinomycetota</taxon>
        <taxon>Actinomycetes</taxon>
        <taxon>Micrococcales</taxon>
        <taxon>Microbacteriaceae</taxon>
        <taxon>Curtobacterium</taxon>
    </lineage>
</organism>
<dbReference type="EMBL" id="CP076544">
    <property type="protein sequence ID" value="QWS33295.1"/>
    <property type="molecule type" value="Genomic_DNA"/>
</dbReference>
<protein>
    <submittedName>
        <fullName evidence="1">FtsX-like permease family protein</fullName>
    </submittedName>
</protein>
<gene>
    <name evidence="1" type="ORF">KM842_13780</name>
</gene>
<proteinExistence type="predicted"/>
<sequence length="938" mass="97457">MSERPRRDSHRPTIHSPSPSTLRPALLLARRLAFARTGRAVLVAALIGLPIAGLAAGSVLVASTTQSTEDRLTVELGRSATLLESNGPDLVGMRQDPVDRYATTTEKKSPLDRFVEDPSSTTEGASAPPTADLLGSVPAGAVSVPVRTGSAVVAGPRVPVTVTAVEGQTWAGALHGHWDHIDGAVPRSADQVLVTPATLDRLHIAVGDALQVDDPVQRRMTVVGTLRDLGQPASTIAVFGPWGSLGQRDDTASTQVFLPDRTVTWPEIERFNDHGIVVESRSVVLDPPFASTSTRGSGSLIGYGYIGLAGAFALFEVGLLAAAAFLVSSRADTRTHAVLASVGGDRRFLFTVVSTSGLVLGVVGAVVGTALGIGGGIAAFHLLDSGDRAQYPGVHLPWLVLLAVVALGVLAGWAASLVAARSASRVDVDSALRGATRPAPVSRRRWAAAAGPVLTVVGVVMTLACGIGVLVLNDRPVQEDHLALVVGAGVALGPCLAQLGVVLAARRLLGGVAQVGERLGLPARIAVRDAVRNPVRTVPVLASVMSVVFVATVVLTFAAASQAQTEARYEFRTAMGVGTASITGADGRTDADLTERAVRIVRQVLPDADVRVLGASVETQSDDEPVTLPVDVHRPDCASSSTGACAAWLVSPDSSSPHVLTGSVDDLATLLGHEPSRAARAALARGDAVSVRPEYVRDGVVRLDTRPASQYAMYGEPPTGKPLRTTTVPAVVEHTDQPLHIGLFLTPQAAARHGLETDPDFLVGSFPDGISDEQSDALAATWQTSVGRDADLWFPSFAVETGPDDPFRPIAIVVTILAGIVTLGATIVAIGLARADGRRDDEVLDAIGASPGVRRRVSTWQAAVLTLVGSLVGVALGILPLRALTLRFTPTPTGVVHMPFAPDPVSLAVLALGLPVLVTAGVWLVAGRRRRVAVRRTA</sequence>
<evidence type="ECO:0000313" key="1">
    <source>
        <dbReference type="EMBL" id="QWS33295.1"/>
    </source>
</evidence>
<reference evidence="1" key="1">
    <citation type="submission" date="2021-06" db="EMBL/GenBank/DDBJ databases">
        <authorList>
            <person name="Ellington A.J."/>
            <person name="Bryan N.C."/>
            <person name="Christner B.C."/>
            <person name="Reisch C.R."/>
        </authorList>
    </citation>
    <scope>NUCLEOTIDE SEQUENCE</scope>
    <source>
        <strain evidence="1">L6-1</strain>
    </source>
</reference>
<accession>A0ACD1E334</accession>